<evidence type="ECO:0000313" key="4">
    <source>
        <dbReference type="Proteomes" id="UP000292424"/>
    </source>
</evidence>
<name>A0A5P2G6E0_9BACT</name>
<feature type="domain" description="DUF4296" evidence="2">
    <location>
        <begin position="30"/>
        <end position="105"/>
    </location>
</feature>
<proteinExistence type="predicted"/>
<evidence type="ECO:0000259" key="2">
    <source>
        <dbReference type="Pfam" id="PF14129"/>
    </source>
</evidence>
<dbReference type="RefSeq" id="WP_131330295.1">
    <property type="nucleotide sequence ID" value="NZ_CP044016.1"/>
</dbReference>
<keyword evidence="4" id="KW-1185">Reference proteome</keyword>
<sequence>MIKYIIPICFAFLVFFSCKSNKTENNAVILDIGEMVPVMFDMMAAGDLTYNDTTQATKLHLRDSTTIKFQSILAYYKIEKKRFFSSMYYYEENPEIEIKLIDSLQSYSSNILQKLEKVKNKKDSLERVKNQPQPDTAHKIKPALTHSDKIQKLDTFKNIGPQKLIKSAKELKKVK</sequence>
<dbReference type="KEGG" id="arac:E0W69_011980"/>
<evidence type="ECO:0000313" key="3">
    <source>
        <dbReference type="EMBL" id="QES89350.1"/>
    </source>
</evidence>
<dbReference type="Pfam" id="PF14129">
    <property type="entry name" value="DUF4296"/>
    <property type="match status" value="1"/>
</dbReference>
<protein>
    <submittedName>
        <fullName evidence="3">DUF4296 domain-containing protein</fullName>
    </submittedName>
</protein>
<dbReference type="PROSITE" id="PS51257">
    <property type="entry name" value="PROKAR_LIPOPROTEIN"/>
    <property type="match status" value="1"/>
</dbReference>
<reference evidence="3 4" key="1">
    <citation type="submission" date="2019-09" db="EMBL/GenBank/DDBJ databases">
        <title>Complete genome sequence of Arachidicoccus sp. B3-10 isolated from apple orchard soil.</title>
        <authorList>
            <person name="Kim H.S."/>
            <person name="Han K.-I."/>
            <person name="Suh M.K."/>
            <person name="Lee K.C."/>
            <person name="Eom M.K."/>
            <person name="Kim J.-S."/>
            <person name="Kang S.W."/>
            <person name="Sin Y."/>
            <person name="Lee J.-S."/>
        </authorList>
    </citation>
    <scope>NUCLEOTIDE SEQUENCE [LARGE SCALE GENOMIC DNA]</scope>
    <source>
        <strain evidence="3 4">B3-10</strain>
    </source>
</reference>
<accession>A0A5P2G6E0</accession>
<dbReference type="EMBL" id="CP044016">
    <property type="protein sequence ID" value="QES89350.1"/>
    <property type="molecule type" value="Genomic_DNA"/>
</dbReference>
<dbReference type="InterPro" id="IPR025381">
    <property type="entry name" value="DUF4296"/>
</dbReference>
<organism evidence="3 4">
    <name type="scientific">Rhizosphaericola mali</name>
    <dbReference type="NCBI Taxonomy" id="2545455"/>
    <lineage>
        <taxon>Bacteria</taxon>
        <taxon>Pseudomonadati</taxon>
        <taxon>Bacteroidota</taxon>
        <taxon>Chitinophagia</taxon>
        <taxon>Chitinophagales</taxon>
        <taxon>Chitinophagaceae</taxon>
        <taxon>Rhizosphaericola</taxon>
    </lineage>
</organism>
<feature type="region of interest" description="Disordered" evidence="1">
    <location>
        <begin position="122"/>
        <end position="144"/>
    </location>
</feature>
<dbReference type="Proteomes" id="UP000292424">
    <property type="component" value="Chromosome"/>
</dbReference>
<gene>
    <name evidence="3" type="ORF">E0W69_011980</name>
</gene>
<evidence type="ECO:0000256" key="1">
    <source>
        <dbReference type="SAM" id="MobiDB-lite"/>
    </source>
</evidence>
<dbReference type="AlphaFoldDB" id="A0A5P2G6E0"/>